<accession>A0A1W1ZCP6</accession>
<evidence type="ECO:0000256" key="2">
    <source>
        <dbReference type="ARBA" id="ARBA00012418"/>
    </source>
</evidence>
<organism evidence="12 13">
    <name type="scientific">Desulfocicer vacuolatum DSM 3385</name>
    <dbReference type="NCBI Taxonomy" id="1121400"/>
    <lineage>
        <taxon>Bacteria</taxon>
        <taxon>Pseudomonadati</taxon>
        <taxon>Thermodesulfobacteriota</taxon>
        <taxon>Desulfobacteria</taxon>
        <taxon>Desulfobacterales</taxon>
        <taxon>Desulfobacteraceae</taxon>
        <taxon>Desulfocicer</taxon>
    </lineage>
</organism>
<dbReference type="Pfam" id="PF01192">
    <property type="entry name" value="RNA_pol_Rpb6"/>
    <property type="match status" value="1"/>
</dbReference>
<keyword evidence="6 11" id="KW-0548">Nucleotidyltransferase</keyword>
<gene>
    <name evidence="11" type="primary">rpoZ</name>
    <name evidence="12" type="ORF">SAMN02746065_102198</name>
</gene>
<evidence type="ECO:0000313" key="12">
    <source>
        <dbReference type="EMBL" id="SMC46199.1"/>
    </source>
</evidence>
<dbReference type="PANTHER" id="PTHR34476:SF1">
    <property type="entry name" value="DNA-DIRECTED RNA POLYMERASE SUBUNIT OMEGA"/>
    <property type="match status" value="1"/>
</dbReference>
<dbReference type="EC" id="2.7.7.6" evidence="2 11"/>
<comment type="subunit">
    <text evidence="11">The RNAP catalytic core consists of 2 alpha, 1 beta, 1 beta' and 1 omega subunit. When a sigma factor is associated with the core the holoenzyme is formed, which can initiate transcription.</text>
</comment>
<sequence>MARVTIEDCLKNVPTRFALVHMAAKRVRQVSEGAEFLIRPARNGDAVMALREIAAGRVTLKGFTKKR</sequence>
<evidence type="ECO:0000256" key="3">
    <source>
        <dbReference type="ARBA" id="ARBA00013725"/>
    </source>
</evidence>
<keyword evidence="4 11" id="KW-0240">DNA-directed RNA polymerase</keyword>
<dbReference type="InterPro" id="IPR036161">
    <property type="entry name" value="RPB6/omega-like_sf"/>
</dbReference>
<evidence type="ECO:0000256" key="9">
    <source>
        <dbReference type="ARBA" id="ARBA00030998"/>
    </source>
</evidence>
<dbReference type="AlphaFoldDB" id="A0A1W1ZCP6"/>
<evidence type="ECO:0000313" key="13">
    <source>
        <dbReference type="Proteomes" id="UP000192418"/>
    </source>
</evidence>
<evidence type="ECO:0000256" key="4">
    <source>
        <dbReference type="ARBA" id="ARBA00022478"/>
    </source>
</evidence>
<dbReference type="SUPFAM" id="SSF63562">
    <property type="entry name" value="RPB6/omega subunit-like"/>
    <property type="match status" value="1"/>
</dbReference>
<dbReference type="OrthoDB" id="9796300at2"/>
<dbReference type="PANTHER" id="PTHR34476">
    <property type="entry name" value="DNA-DIRECTED RNA POLYMERASE SUBUNIT OMEGA"/>
    <property type="match status" value="1"/>
</dbReference>
<evidence type="ECO:0000256" key="6">
    <source>
        <dbReference type="ARBA" id="ARBA00022695"/>
    </source>
</evidence>
<evidence type="ECO:0000256" key="8">
    <source>
        <dbReference type="ARBA" id="ARBA00029924"/>
    </source>
</evidence>
<dbReference type="GO" id="GO:0000428">
    <property type="term" value="C:DNA-directed RNA polymerase complex"/>
    <property type="evidence" value="ECO:0007669"/>
    <property type="project" value="UniProtKB-KW"/>
</dbReference>
<evidence type="ECO:0000256" key="5">
    <source>
        <dbReference type="ARBA" id="ARBA00022679"/>
    </source>
</evidence>
<reference evidence="12 13" key="1">
    <citation type="submission" date="2017-04" db="EMBL/GenBank/DDBJ databases">
        <authorList>
            <person name="Afonso C.L."/>
            <person name="Miller P.J."/>
            <person name="Scott M.A."/>
            <person name="Spackman E."/>
            <person name="Goraichik I."/>
            <person name="Dimitrov K.M."/>
            <person name="Suarez D.L."/>
            <person name="Swayne D.E."/>
        </authorList>
    </citation>
    <scope>NUCLEOTIDE SEQUENCE [LARGE SCALE GENOMIC DNA]</scope>
    <source>
        <strain evidence="12 13">DSM 3385</strain>
    </source>
</reference>
<comment type="similarity">
    <text evidence="1 11">Belongs to the RNA polymerase subunit omega family.</text>
</comment>
<name>A0A1W1ZCP6_9BACT</name>
<comment type="catalytic activity">
    <reaction evidence="10 11">
        <text>RNA(n) + a ribonucleoside 5'-triphosphate = RNA(n+1) + diphosphate</text>
        <dbReference type="Rhea" id="RHEA:21248"/>
        <dbReference type="Rhea" id="RHEA-COMP:14527"/>
        <dbReference type="Rhea" id="RHEA-COMP:17342"/>
        <dbReference type="ChEBI" id="CHEBI:33019"/>
        <dbReference type="ChEBI" id="CHEBI:61557"/>
        <dbReference type="ChEBI" id="CHEBI:140395"/>
        <dbReference type="EC" id="2.7.7.6"/>
    </reaction>
</comment>
<dbReference type="InterPro" id="IPR003716">
    <property type="entry name" value="DNA-dir_RNA_pol_omega"/>
</dbReference>
<dbReference type="GO" id="GO:0003677">
    <property type="term" value="F:DNA binding"/>
    <property type="evidence" value="ECO:0007669"/>
    <property type="project" value="UniProtKB-UniRule"/>
</dbReference>
<evidence type="ECO:0000256" key="1">
    <source>
        <dbReference type="ARBA" id="ARBA00006711"/>
    </source>
</evidence>
<dbReference type="GO" id="GO:0003899">
    <property type="term" value="F:DNA-directed RNA polymerase activity"/>
    <property type="evidence" value="ECO:0007669"/>
    <property type="project" value="UniProtKB-UniRule"/>
</dbReference>
<dbReference type="InterPro" id="IPR006110">
    <property type="entry name" value="Pol_omega/Rpo6/RPB6"/>
</dbReference>
<evidence type="ECO:0000256" key="7">
    <source>
        <dbReference type="ARBA" id="ARBA00023163"/>
    </source>
</evidence>
<dbReference type="NCBIfam" id="TIGR00690">
    <property type="entry name" value="rpoZ"/>
    <property type="match status" value="1"/>
</dbReference>
<dbReference type="SMART" id="SM01409">
    <property type="entry name" value="RNA_pol_Rpb6"/>
    <property type="match status" value="1"/>
</dbReference>
<comment type="function">
    <text evidence="11">Promotes RNA polymerase assembly. Latches the N- and C-terminal regions of the beta' subunit thereby facilitating its interaction with the beta and alpha subunits.</text>
</comment>
<dbReference type="STRING" id="1121400.SAMN02746065_102198"/>
<evidence type="ECO:0000256" key="11">
    <source>
        <dbReference type="HAMAP-Rule" id="MF_00366"/>
    </source>
</evidence>
<keyword evidence="7 11" id="KW-0804">Transcription</keyword>
<protein>
    <recommendedName>
        <fullName evidence="3 11">DNA-directed RNA polymerase subunit omega</fullName>
        <shortName evidence="11">RNAP omega subunit</shortName>
        <ecNumber evidence="2 11">2.7.7.6</ecNumber>
    </recommendedName>
    <alternativeName>
        <fullName evidence="9 11">RNA polymerase omega subunit</fullName>
    </alternativeName>
    <alternativeName>
        <fullName evidence="8 11">Transcriptase subunit omega</fullName>
    </alternativeName>
</protein>
<keyword evidence="5 11" id="KW-0808">Transferase</keyword>
<dbReference type="HAMAP" id="MF_00366">
    <property type="entry name" value="RNApol_bact_RpoZ"/>
    <property type="match status" value="1"/>
</dbReference>
<dbReference type="EMBL" id="FWXY01000002">
    <property type="protein sequence ID" value="SMC46199.1"/>
    <property type="molecule type" value="Genomic_DNA"/>
</dbReference>
<proteinExistence type="inferred from homology"/>
<evidence type="ECO:0000256" key="10">
    <source>
        <dbReference type="ARBA" id="ARBA00048552"/>
    </source>
</evidence>
<dbReference type="RefSeq" id="WP_084066977.1">
    <property type="nucleotide sequence ID" value="NZ_FWXY01000002.1"/>
</dbReference>
<dbReference type="GO" id="GO:0006351">
    <property type="term" value="P:DNA-templated transcription"/>
    <property type="evidence" value="ECO:0007669"/>
    <property type="project" value="UniProtKB-UniRule"/>
</dbReference>
<dbReference type="Gene3D" id="3.90.940.10">
    <property type="match status" value="1"/>
</dbReference>
<keyword evidence="13" id="KW-1185">Reference proteome</keyword>
<dbReference type="Proteomes" id="UP000192418">
    <property type="component" value="Unassembled WGS sequence"/>
</dbReference>